<dbReference type="InterPro" id="IPR007890">
    <property type="entry name" value="CHASE2"/>
</dbReference>
<dbReference type="PANTHER" id="PTHR45453:SF1">
    <property type="entry name" value="PHOSPHATE REGULON SENSOR PROTEIN PHOR"/>
    <property type="match status" value="1"/>
</dbReference>
<feature type="transmembrane region" description="Helical" evidence="7">
    <location>
        <begin position="12"/>
        <end position="29"/>
    </location>
</feature>
<keyword evidence="3" id="KW-0597">Phosphoprotein</keyword>
<comment type="catalytic activity">
    <reaction evidence="1">
        <text>ATP + protein L-histidine = ADP + protein N-phospho-L-histidine.</text>
        <dbReference type="EC" id="2.7.13.3"/>
    </reaction>
</comment>
<evidence type="ECO:0000256" key="1">
    <source>
        <dbReference type="ARBA" id="ARBA00000085"/>
    </source>
</evidence>
<dbReference type="PANTHER" id="PTHR45453">
    <property type="entry name" value="PHOSPHATE REGULON SENSOR PROTEIN PHOR"/>
    <property type="match status" value="1"/>
</dbReference>
<comment type="caution">
    <text evidence="9">The sequence shown here is derived from an EMBL/GenBank/DDBJ whole genome shotgun (WGS) entry which is preliminary data.</text>
</comment>
<dbReference type="EMBL" id="BAABFV010000001">
    <property type="protein sequence ID" value="GAA4361294.1"/>
    <property type="molecule type" value="Genomic_DNA"/>
</dbReference>
<dbReference type="Pfam" id="PF02518">
    <property type="entry name" value="HATPase_c"/>
    <property type="match status" value="1"/>
</dbReference>
<dbReference type="Gene3D" id="1.10.287.130">
    <property type="match status" value="1"/>
</dbReference>
<organism evidence="9 10">
    <name type="scientific">Kangiella marina</name>
    <dbReference type="NCBI Taxonomy" id="1079178"/>
    <lineage>
        <taxon>Bacteria</taxon>
        <taxon>Pseudomonadati</taxon>
        <taxon>Pseudomonadota</taxon>
        <taxon>Gammaproteobacteria</taxon>
        <taxon>Kangiellales</taxon>
        <taxon>Kangiellaceae</taxon>
        <taxon>Kangiella</taxon>
    </lineage>
</organism>
<name>A0ABP8IK89_9GAMM</name>
<keyword evidence="7" id="KW-0812">Transmembrane</keyword>
<dbReference type="InterPro" id="IPR004358">
    <property type="entry name" value="Sig_transdc_His_kin-like_C"/>
</dbReference>
<evidence type="ECO:0000256" key="4">
    <source>
        <dbReference type="ARBA" id="ARBA00022679"/>
    </source>
</evidence>
<dbReference type="Proteomes" id="UP001501011">
    <property type="component" value="Unassembled WGS sequence"/>
</dbReference>
<dbReference type="CDD" id="cd00082">
    <property type="entry name" value="HisKA"/>
    <property type="match status" value="1"/>
</dbReference>
<evidence type="ECO:0000256" key="7">
    <source>
        <dbReference type="SAM" id="Phobius"/>
    </source>
</evidence>
<dbReference type="SUPFAM" id="SSF47384">
    <property type="entry name" value="Homodimeric domain of signal transducing histidine kinase"/>
    <property type="match status" value="1"/>
</dbReference>
<accession>A0ABP8IK89</accession>
<dbReference type="InterPro" id="IPR003594">
    <property type="entry name" value="HATPase_dom"/>
</dbReference>
<evidence type="ECO:0000259" key="8">
    <source>
        <dbReference type="PROSITE" id="PS50109"/>
    </source>
</evidence>
<dbReference type="SMART" id="SM01080">
    <property type="entry name" value="CHASE2"/>
    <property type="match status" value="1"/>
</dbReference>
<dbReference type="PROSITE" id="PS50109">
    <property type="entry name" value="HIS_KIN"/>
    <property type="match status" value="1"/>
</dbReference>
<keyword evidence="7" id="KW-0472">Membrane</keyword>
<dbReference type="Gene3D" id="3.30.565.10">
    <property type="entry name" value="Histidine kinase-like ATPase, C-terminal domain"/>
    <property type="match status" value="1"/>
</dbReference>
<evidence type="ECO:0000256" key="5">
    <source>
        <dbReference type="ARBA" id="ARBA00022777"/>
    </source>
</evidence>
<dbReference type="RefSeq" id="WP_345292531.1">
    <property type="nucleotide sequence ID" value="NZ_BAABFV010000001.1"/>
</dbReference>
<keyword evidence="7" id="KW-1133">Transmembrane helix</keyword>
<dbReference type="InterPro" id="IPR050351">
    <property type="entry name" value="BphY/WalK/GraS-like"/>
</dbReference>
<evidence type="ECO:0000313" key="9">
    <source>
        <dbReference type="EMBL" id="GAA4361294.1"/>
    </source>
</evidence>
<dbReference type="InterPro" id="IPR036097">
    <property type="entry name" value="HisK_dim/P_sf"/>
</dbReference>
<feature type="transmembrane region" description="Helical" evidence="7">
    <location>
        <begin position="331"/>
        <end position="349"/>
    </location>
</feature>
<evidence type="ECO:0000256" key="6">
    <source>
        <dbReference type="ARBA" id="ARBA00023012"/>
    </source>
</evidence>
<keyword evidence="4" id="KW-0808">Transferase</keyword>
<dbReference type="Gene3D" id="3.30.450.20">
    <property type="entry name" value="PAS domain"/>
    <property type="match status" value="1"/>
</dbReference>
<protein>
    <recommendedName>
        <fullName evidence="2">histidine kinase</fullName>
        <ecNumber evidence="2">2.7.13.3</ecNumber>
    </recommendedName>
</protein>
<dbReference type="PIRSF" id="PIRSF037347">
    <property type="entry name" value="STHK_CHASE2_PAS_prd"/>
    <property type="match status" value="1"/>
</dbReference>
<feature type="transmembrane region" description="Helical" evidence="7">
    <location>
        <begin position="298"/>
        <end position="319"/>
    </location>
</feature>
<dbReference type="InterPro" id="IPR005467">
    <property type="entry name" value="His_kinase_dom"/>
</dbReference>
<keyword evidence="6" id="KW-0902">Two-component regulatory system</keyword>
<dbReference type="PRINTS" id="PR00344">
    <property type="entry name" value="BCTRLSENSOR"/>
</dbReference>
<dbReference type="InterPro" id="IPR003661">
    <property type="entry name" value="HisK_dim/P_dom"/>
</dbReference>
<dbReference type="EC" id="2.7.13.3" evidence="2"/>
<sequence length="848" mass="96486">MFEKRRFFTKGGIAFATALAVTAFFLSYFKVFQPVELLAYDRMLRLQTTQYSDNVVIVSMDEKSLRQYGPLPWPRELHAKAIERLTQARVKAIGYDVLFNKEKDDGDKALTKAVSDSGKIVFPVLIDELKQDGQLIELQPFPELYQASAELGMVHFELDSDNIARGVYLKSGLGEPYWRAFAAEVLDVANGDETFQLPFEDGKSEEASYNLTKIEKTHFALIPYKKNRDYFPRVSFVDLVEGEIDPNVLNGRTVFVGVTATAARNADFLPVPVNRDGQIMSGVEINATLFNGLSNDELILPVNLLLSSIISGFLVLVLFMLIPRSMPRHNVYLVFVLAFTMMFVSWVMLHGANRWLPMVTPAIVMILGYFLWVWRAVVTNMAFFRRTVKRLQLEVSNSFEPDVRATYEQHFTFWKRLKLIRGWSNDERDIVDFDRSIPIEVGNRPWLIELEKQSEQERRLFNKLYEQSTLTEEVEATQGSVIEDKVAQVQTAITKINFLRRFVEKTMDKMSDGIMLLDMSGIVFYANLEAKKYMKINDGDDIFSVLSQLNIQSNNDWAEELKSVMLTGVGREVQATNHNKSYFKVGFSLLDNIDGQDFIIINLADITSVKREQQRQLEMIDFISHDLRSPMTSVLALLGQFRADSSKLGIDELNSKVERLTKSSLSLAEHFLMLSRAESDIEMPLYPVELLDSIDNALATARPLAKDKNIRLTFNFADYDDTWLQANEDLLERVVLNLLTNAIKYSPADSVVSITLEEDEKDVRLLVHDQGEGINKEQMETIFEPFSRIRRHEIAKIKGIGLGLRFVKAAMERFGGSVSVESVLGEGSCFILSFPQSVVVDDDPNDIS</sequence>
<reference evidence="10" key="1">
    <citation type="journal article" date="2019" name="Int. J. Syst. Evol. Microbiol.">
        <title>The Global Catalogue of Microorganisms (GCM) 10K type strain sequencing project: providing services to taxonomists for standard genome sequencing and annotation.</title>
        <authorList>
            <consortium name="The Broad Institute Genomics Platform"/>
            <consortium name="The Broad Institute Genome Sequencing Center for Infectious Disease"/>
            <person name="Wu L."/>
            <person name="Ma J."/>
        </authorList>
    </citation>
    <scope>NUCLEOTIDE SEQUENCE [LARGE SCALE GENOMIC DNA]</scope>
    <source>
        <strain evidence="10">JCM 17728</strain>
    </source>
</reference>
<feature type="transmembrane region" description="Helical" evidence="7">
    <location>
        <begin position="355"/>
        <end position="377"/>
    </location>
</feature>
<dbReference type="InterPro" id="IPR036890">
    <property type="entry name" value="HATPase_C_sf"/>
</dbReference>
<dbReference type="SMART" id="SM00387">
    <property type="entry name" value="HATPase_c"/>
    <property type="match status" value="1"/>
</dbReference>
<keyword evidence="10" id="KW-1185">Reference proteome</keyword>
<evidence type="ECO:0000256" key="2">
    <source>
        <dbReference type="ARBA" id="ARBA00012438"/>
    </source>
</evidence>
<keyword evidence="5" id="KW-0418">Kinase</keyword>
<gene>
    <name evidence="9" type="ORF">GCM10023151_14390</name>
</gene>
<dbReference type="Pfam" id="PF05226">
    <property type="entry name" value="CHASE2"/>
    <property type="match status" value="1"/>
</dbReference>
<evidence type="ECO:0000256" key="3">
    <source>
        <dbReference type="ARBA" id="ARBA00022553"/>
    </source>
</evidence>
<evidence type="ECO:0000313" key="10">
    <source>
        <dbReference type="Proteomes" id="UP001501011"/>
    </source>
</evidence>
<proteinExistence type="predicted"/>
<feature type="domain" description="Histidine kinase" evidence="8">
    <location>
        <begin position="622"/>
        <end position="838"/>
    </location>
</feature>
<dbReference type="InterPro" id="IPR017181">
    <property type="entry name" value="Sig_transdc_His_kin_CHASE2"/>
</dbReference>
<dbReference type="SUPFAM" id="SSF55874">
    <property type="entry name" value="ATPase domain of HSP90 chaperone/DNA topoisomerase II/histidine kinase"/>
    <property type="match status" value="1"/>
</dbReference>